<dbReference type="SUPFAM" id="SSF57667">
    <property type="entry name" value="beta-beta-alpha zinc fingers"/>
    <property type="match status" value="1"/>
</dbReference>
<evidence type="ECO:0000256" key="7">
    <source>
        <dbReference type="PROSITE-ProRule" id="PRU00042"/>
    </source>
</evidence>
<name>A0A3N4JW68_9PEZI</name>
<keyword evidence="3" id="KW-0677">Repeat</keyword>
<dbReference type="STRING" id="1336337.A0A3N4JW68"/>
<dbReference type="SMART" id="SM00355">
    <property type="entry name" value="ZnF_C2H2"/>
    <property type="match status" value="2"/>
</dbReference>
<feature type="compositionally biased region" description="Polar residues" evidence="8">
    <location>
        <begin position="91"/>
        <end position="111"/>
    </location>
</feature>
<evidence type="ECO:0000256" key="5">
    <source>
        <dbReference type="ARBA" id="ARBA00022833"/>
    </source>
</evidence>
<accession>A0A3N4JW68</accession>
<dbReference type="GO" id="GO:0000978">
    <property type="term" value="F:RNA polymerase II cis-regulatory region sequence-specific DNA binding"/>
    <property type="evidence" value="ECO:0007669"/>
    <property type="project" value="InterPro"/>
</dbReference>
<protein>
    <recommendedName>
        <fullName evidence="9">C2H2-type domain-containing protein</fullName>
    </recommendedName>
</protein>
<reference evidence="10 11" key="1">
    <citation type="journal article" date="2018" name="Nat. Ecol. Evol.">
        <title>Pezizomycetes genomes reveal the molecular basis of ectomycorrhizal truffle lifestyle.</title>
        <authorList>
            <person name="Murat C."/>
            <person name="Payen T."/>
            <person name="Noel B."/>
            <person name="Kuo A."/>
            <person name="Morin E."/>
            <person name="Chen J."/>
            <person name="Kohler A."/>
            <person name="Krizsan K."/>
            <person name="Balestrini R."/>
            <person name="Da Silva C."/>
            <person name="Montanini B."/>
            <person name="Hainaut M."/>
            <person name="Levati E."/>
            <person name="Barry K.W."/>
            <person name="Belfiori B."/>
            <person name="Cichocki N."/>
            <person name="Clum A."/>
            <person name="Dockter R.B."/>
            <person name="Fauchery L."/>
            <person name="Guy J."/>
            <person name="Iotti M."/>
            <person name="Le Tacon F."/>
            <person name="Lindquist E.A."/>
            <person name="Lipzen A."/>
            <person name="Malagnac F."/>
            <person name="Mello A."/>
            <person name="Molinier V."/>
            <person name="Miyauchi S."/>
            <person name="Poulain J."/>
            <person name="Riccioni C."/>
            <person name="Rubini A."/>
            <person name="Sitrit Y."/>
            <person name="Splivallo R."/>
            <person name="Traeger S."/>
            <person name="Wang M."/>
            <person name="Zifcakova L."/>
            <person name="Wipf D."/>
            <person name="Zambonelli A."/>
            <person name="Paolocci F."/>
            <person name="Nowrousian M."/>
            <person name="Ottonello S."/>
            <person name="Baldrian P."/>
            <person name="Spatafora J.W."/>
            <person name="Henrissat B."/>
            <person name="Nagy L.G."/>
            <person name="Aury J.M."/>
            <person name="Wincker P."/>
            <person name="Grigoriev I.V."/>
            <person name="Bonfante P."/>
            <person name="Martin F.M."/>
        </authorList>
    </citation>
    <scope>NUCLEOTIDE SEQUENCE [LARGE SCALE GENOMIC DNA]</scope>
    <source>
        <strain evidence="10 11">120613-1</strain>
    </source>
</reference>
<dbReference type="GO" id="GO:0000785">
    <property type="term" value="C:chromatin"/>
    <property type="evidence" value="ECO:0007669"/>
    <property type="project" value="TreeGrafter"/>
</dbReference>
<keyword evidence="6" id="KW-0539">Nucleus</keyword>
<dbReference type="GO" id="GO:0006351">
    <property type="term" value="P:DNA-templated transcription"/>
    <property type="evidence" value="ECO:0007669"/>
    <property type="project" value="InterPro"/>
</dbReference>
<dbReference type="EMBL" id="ML120368">
    <property type="protein sequence ID" value="RPB02447.1"/>
    <property type="molecule type" value="Genomic_DNA"/>
</dbReference>
<evidence type="ECO:0000256" key="4">
    <source>
        <dbReference type="ARBA" id="ARBA00022771"/>
    </source>
</evidence>
<keyword evidence="11" id="KW-1185">Reference proteome</keyword>
<dbReference type="OrthoDB" id="654211at2759"/>
<feature type="region of interest" description="Disordered" evidence="8">
    <location>
        <begin position="56"/>
        <end position="150"/>
    </location>
</feature>
<organism evidence="10 11">
    <name type="scientific">Choiromyces venosus 120613-1</name>
    <dbReference type="NCBI Taxonomy" id="1336337"/>
    <lineage>
        <taxon>Eukaryota</taxon>
        <taxon>Fungi</taxon>
        <taxon>Dikarya</taxon>
        <taxon>Ascomycota</taxon>
        <taxon>Pezizomycotina</taxon>
        <taxon>Pezizomycetes</taxon>
        <taxon>Pezizales</taxon>
        <taxon>Tuberaceae</taxon>
        <taxon>Choiromyces</taxon>
    </lineage>
</organism>
<dbReference type="GO" id="GO:0000981">
    <property type="term" value="F:DNA-binding transcription factor activity, RNA polymerase II-specific"/>
    <property type="evidence" value="ECO:0007669"/>
    <property type="project" value="InterPro"/>
</dbReference>
<feature type="compositionally biased region" description="Low complexity" evidence="8">
    <location>
        <begin position="316"/>
        <end position="325"/>
    </location>
</feature>
<keyword evidence="4 7" id="KW-0863">Zinc-finger</keyword>
<dbReference type="PANTHER" id="PTHR40626:SF7">
    <property type="entry name" value="TRANSCRIPTION FACTOR, PUTATIVE (AFU_ORTHOLOGUE AFUA_1G04110)-RELATED"/>
    <property type="match status" value="1"/>
</dbReference>
<feature type="domain" description="C2H2-type" evidence="9">
    <location>
        <begin position="12"/>
        <end position="39"/>
    </location>
</feature>
<feature type="compositionally biased region" description="Gly residues" evidence="8">
    <location>
        <begin position="121"/>
        <end position="132"/>
    </location>
</feature>
<dbReference type="GO" id="GO:0008270">
    <property type="term" value="F:zinc ion binding"/>
    <property type="evidence" value="ECO:0007669"/>
    <property type="project" value="UniProtKB-KW"/>
</dbReference>
<dbReference type="AlphaFoldDB" id="A0A3N4JW68"/>
<evidence type="ECO:0000313" key="11">
    <source>
        <dbReference type="Proteomes" id="UP000276215"/>
    </source>
</evidence>
<dbReference type="CDD" id="cd12148">
    <property type="entry name" value="fungal_TF_MHR"/>
    <property type="match status" value="1"/>
</dbReference>
<gene>
    <name evidence="10" type="ORF">L873DRAFT_1673741</name>
</gene>
<dbReference type="InterPro" id="IPR051059">
    <property type="entry name" value="VerF-like"/>
</dbReference>
<sequence>MARTGTRIAKERKCNYCGKLFSKTEHLERHERSHTKDRPFQCQTCGKKYTRNDTLLRHSKSHNGGGGRVANSSANLTTGDIDGDKGEEPSPISTSGTAFYSPSISPNFHDNTGTSYDSHSGGTGDHGGGGTGNFNSPGGLLLDPARHHDPMSMRSVDPTLEISPQNIPQGTLPGLHTSPSFVDPSLDDASPHHPNSTRFATDADGMQINLASTVNSAFDSENQWAQSLFAEPPWFIGQGFDFGALNASIIPGFFDINHNIYVDDDNTVSSVLPPPAITATLPESQNQVAVEYKPPRTNVAKLWFTSMDQSEENNEPSRPGSPSRMSPDREMADAGDENSGVFDEQYRRRLSNQMKPKWTKEPLPSVDFLNLCVQMYFTKCSNLLPILHRATFKPTPENSFLLLTICTLGSLFIGSTSARKQGERIFERINKVILASWEKRLVRGAGEELALIQSSLIGQTYGLLSGSPSHLAIISAFHGTVISWARRAGMFQRNKVTPSPAGLSGEALEKVWHQWVKVEEAKRTVLGLYIHDVELASMFHHEPALRHHANILPLACSTELFEAPNAAIWAARYLAQDQNAVTSAPIKTFRDFSDRIFPSWPVASPCPVTVSVPPVITADYTCMYTLYISLLSINAAACDAQSLGNLRSQETFSSLSTALLQWHHYYQNALKLSSNGPQPCIFSLMALWHAVFLYLLVDINKLELAIGRDVNNPPSSAQEEVAYAMKWASTPSAKRAVIHGTLLQKQLANTPLDAEPAIHVSRALFHTGVVWCCWTKFAPQVDVDGRDVSKEWDEMQMLGVDTDKILGAAGGGRRVIEKANLCALTDMLRRVGHWGIARRFARILGELVFEGGATEW</sequence>
<keyword evidence="2" id="KW-0479">Metal-binding</keyword>
<feature type="domain" description="C2H2-type" evidence="9">
    <location>
        <begin position="40"/>
        <end position="64"/>
    </location>
</feature>
<evidence type="ECO:0000313" key="10">
    <source>
        <dbReference type="EMBL" id="RPB02447.1"/>
    </source>
</evidence>
<dbReference type="FunFam" id="3.30.160.60:FF:002343">
    <property type="entry name" value="Zinc finger protein 33A"/>
    <property type="match status" value="1"/>
</dbReference>
<dbReference type="InterPro" id="IPR007219">
    <property type="entry name" value="XnlR_reg_dom"/>
</dbReference>
<evidence type="ECO:0000256" key="2">
    <source>
        <dbReference type="ARBA" id="ARBA00022723"/>
    </source>
</evidence>
<dbReference type="InterPro" id="IPR013087">
    <property type="entry name" value="Znf_C2H2_type"/>
</dbReference>
<dbReference type="Pfam" id="PF04082">
    <property type="entry name" value="Fungal_trans"/>
    <property type="match status" value="1"/>
</dbReference>
<comment type="subcellular location">
    <subcellularLocation>
        <location evidence="1">Nucleus</location>
    </subcellularLocation>
</comment>
<evidence type="ECO:0000259" key="9">
    <source>
        <dbReference type="PROSITE" id="PS50157"/>
    </source>
</evidence>
<dbReference type="PANTHER" id="PTHR40626">
    <property type="entry name" value="MIP31509P"/>
    <property type="match status" value="1"/>
</dbReference>
<dbReference type="GO" id="GO:0005634">
    <property type="term" value="C:nucleus"/>
    <property type="evidence" value="ECO:0007669"/>
    <property type="project" value="UniProtKB-SubCell"/>
</dbReference>
<dbReference type="PROSITE" id="PS50157">
    <property type="entry name" value="ZINC_FINGER_C2H2_2"/>
    <property type="match status" value="2"/>
</dbReference>
<proteinExistence type="predicted"/>
<dbReference type="PROSITE" id="PS00028">
    <property type="entry name" value="ZINC_FINGER_C2H2_1"/>
    <property type="match status" value="2"/>
</dbReference>
<evidence type="ECO:0000256" key="8">
    <source>
        <dbReference type="SAM" id="MobiDB-lite"/>
    </source>
</evidence>
<dbReference type="InterPro" id="IPR036236">
    <property type="entry name" value="Znf_C2H2_sf"/>
</dbReference>
<dbReference type="Pfam" id="PF00096">
    <property type="entry name" value="zf-C2H2"/>
    <property type="match status" value="2"/>
</dbReference>
<dbReference type="Proteomes" id="UP000276215">
    <property type="component" value="Unassembled WGS sequence"/>
</dbReference>
<keyword evidence="5" id="KW-0862">Zinc</keyword>
<evidence type="ECO:0000256" key="3">
    <source>
        <dbReference type="ARBA" id="ARBA00022737"/>
    </source>
</evidence>
<evidence type="ECO:0000256" key="6">
    <source>
        <dbReference type="ARBA" id="ARBA00023242"/>
    </source>
</evidence>
<feature type="region of interest" description="Disordered" evidence="8">
    <location>
        <begin position="307"/>
        <end position="339"/>
    </location>
</feature>
<dbReference type="Gene3D" id="3.30.160.60">
    <property type="entry name" value="Classic Zinc Finger"/>
    <property type="match status" value="2"/>
</dbReference>
<evidence type="ECO:0000256" key="1">
    <source>
        <dbReference type="ARBA" id="ARBA00004123"/>
    </source>
</evidence>